<accession>A0A505HY87</accession>
<feature type="domain" description="Xylanolytic transcriptional activator regulatory" evidence="7">
    <location>
        <begin position="278"/>
        <end position="355"/>
    </location>
</feature>
<keyword evidence="6" id="KW-0539">Nucleus</keyword>
<dbReference type="GO" id="GO:0006351">
    <property type="term" value="P:DNA-templated transcription"/>
    <property type="evidence" value="ECO:0007669"/>
    <property type="project" value="InterPro"/>
</dbReference>
<dbReference type="VEuPathDB" id="FungiDB:M747DRAFT_279393"/>
<dbReference type="InterPro" id="IPR007219">
    <property type="entry name" value="XnlR_reg_dom"/>
</dbReference>
<dbReference type="AlphaFoldDB" id="A0A505HY87"/>
<dbReference type="Proteomes" id="UP000197666">
    <property type="component" value="Unassembled WGS sequence"/>
</dbReference>
<dbReference type="CDD" id="cd12148">
    <property type="entry name" value="fungal_TF_MHR"/>
    <property type="match status" value="1"/>
</dbReference>
<dbReference type="VEuPathDB" id="FungiDB:An12g02090"/>
<dbReference type="Pfam" id="PF04082">
    <property type="entry name" value="Fungal_trans"/>
    <property type="match status" value="1"/>
</dbReference>
<dbReference type="EMBL" id="NKJJ02000011">
    <property type="protein sequence ID" value="TPR05817.1"/>
    <property type="molecule type" value="Genomic_DNA"/>
</dbReference>
<evidence type="ECO:0000256" key="4">
    <source>
        <dbReference type="ARBA" id="ARBA00023125"/>
    </source>
</evidence>
<keyword evidence="4" id="KW-0238">DNA-binding</keyword>
<proteinExistence type="predicted"/>
<dbReference type="SMART" id="SM00906">
    <property type="entry name" value="Fungal_trans"/>
    <property type="match status" value="1"/>
</dbReference>
<evidence type="ECO:0000256" key="3">
    <source>
        <dbReference type="ARBA" id="ARBA00023015"/>
    </source>
</evidence>
<dbReference type="GO" id="GO:0008270">
    <property type="term" value="F:zinc ion binding"/>
    <property type="evidence" value="ECO:0007669"/>
    <property type="project" value="InterPro"/>
</dbReference>
<dbReference type="GO" id="GO:0003677">
    <property type="term" value="F:DNA binding"/>
    <property type="evidence" value="ECO:0007669"/>
    <property type="project" value="UniProtKB-KW"/>
</dbReference>
<keyword evidence="2" id="KW-0862">Zinc</keyword>
<keyword evidence="3" id="KW-0805">Transcription regulation</keyword>
<evidence type="ECO:0000259" key="7">
    <source>
        <dbReference type="SMART" id="SM00906"/>
    </source>
</evidence>
<dbReference type="VEuPathDB" id="FungiDB:ASPNIDRAFT2_1149425"/>
<sequence length="671" mass="75073">MPATKGQGDPPRIPPNVNIRPIDSPSVMAHDRHVDGVGATVLNSQIELLEQILLRHSIDINASIAHLQADKNPTRDPPGCLYDKTASSAAQRVSQPSEPDGALCSKDSFGVEDDGEVSYFGLSSGRVELLQSNGLAIDTTHSVLPSSARSHLNRFCQEIESTSEVSEELQAHLLSLYFEWEQPWFPLVDETLFRQSMENKGRYFSPLLLNCLLAIGCRYSDRPEVCSVPNDPNTAGRTFLEVAEVLLYFDLQSPSITTIQSLGILAMMHVATGSDSKAWLRYGMAVRLALDMGLNLSGSNLHKPHTLPDVEIKLRRQIYWALYCTDKMWASYTGRVCTMLDSQASVELPLTDTTTQDDVSQREPFLIICHALSTHCQILEKILMSLYAPKRLPPGIQRESFFDACLLELKTWRYRLPSYLQTKSFERSKTKPAPHIYILHMVYQTSLIMLAKPFLSRENRRRPEEDPFTESQNHSCKNATSERAAALCFDAAREICLLGEQYRKAFGSFRQSPVTATHCTLSAVLFFIFSLNRFRKEDHDGDYGSKPISKLISCGILTLGELAHSWMPARHYWTALLAIVNDRQQSQSRAPARCDRVVPSSLDSTPPFLAHEGINDSVWDNALGAGEIAFDFGAEMWDSIGDYNSLGFEMGSYFDGLDIIPSDNLDTWLAS</sequence>
<dbReference type="PANTHER" id="PTHR31313:SF83">
    <property type="entry name" value="ZN(II)2CYS6 TRANSCRIPTION FACTOR (EUROFUNG)"/>
    <property type="match status" value="1"/>
</dbReference>
<reference evidence="9" key="1">
    <citation type="submission" date="2018-10" db="EMBL/GenBank/DDBJ databases">
        <title>FDA dAtabase for Regulatory Grade micrObial Sequences (FDA-ARGOS): Supporting development and validation of Infectious Disease Dx tests.</title>
        <authorList>
            <person name="Kerrigan L."/>
            <person name="Tallon L."/>
            <person name="Sadzewicz L."/>
            <person name="Sengamalay N."/>
            <person name="Ott S."/>
            <person name="Godinez A."/>
            <person name="Nagaraj S."/>
            <person name="Vavikolanu K."/>
            <person name="Nadendla S."/>
            <person name="George J."/>
            <person name="Sichtig H."/>
        </authorList>
    </citation>
    <scope>NUCLEOTIDE SEQUENCE [LARGE SCALE GENOMIC DNA]</scope>
    <source>
        <strain evidence="9">FDAARGOS_311</strain>
    </source>
</reference>
<gene>
    <name evidence="8" type="ORF">CAN33_0011355</name>
</gene>
<evidence type="ECO:0000256" key="6">
    <source>
        <dbReference type="ARBA" id="ARBA00023242"/>
    </source>
</evidence>
<organism evidence="8 9">
    <name type="scientific">Aspergillus niger</name>
    <dbReference type="NCBI Taxonomy" id="5061"/>
    <lineage>
        <taxon>Eukaryota</taxon>
        <taxon>Fungi</taxon>
        <taxon>Dikarya</taxon>
        <taxon>Ascomycota</taxon>
        <taxon>Pezizomycotina</taxon>
        <taxon>Eurotiomycetes</taxon>
        <taxon>Eurotiomycetidae</taxon>
        <taxon>Eurotiales</taxon>
        <taxon>Aspergillaceae</taxon>
        <taxon>Aspergillus</taxon>
        <taxon>Aspergillus subgen. Circumdati</taxon>
    </lineage>
</organism>
<keyword evidence="5" id="KW-0804">Transcription</keyword>
<protein>
    <submittedName>
        <fullName evidence="8">Hydroxymethylglutaryl-coenzyme A reductase family protein</fullName>
    </submittedName>
</protein>
<evidence type="ECO:0000256" key="2">
    <source>
        <dbReference type="ARBA" id="ARBA00022833"/>
    </source>
</evidence>
<dbReference type="PANTHER" id="PTHR31313">
    <property type="entry name" value="TY1 ENHANCER ACTIVATOR"/>
    <property type="match status" value="1"/>
</dbReference>
<dbReference type="InterPro" id="IPR051615">
    <property type="entry name" value="Transcr_Regulatory_Elem"/>
</dbReference>
<comment type="caution">
    <text evidence="8">The sequence shown here is derived from an EMBL/GenBank/DDBJ whole genome shotgun (WGS) entry which is preliminary data.</text>
</comment>
<keyword evidence="1" id="KW-0479">Metal-binding</keyword>
<evidence type="ECO:0000313" key="9">
    <source>
        <dbReference type="Proteomes" id="UP000197666"/>
    </source>
</evidence>
<name>A0A505HY87_ASPNG</name>
<evidence type="ECO:0000313" key="8">
    <source>
        <dbReference type="EMBL" id="TPR05817.1"/>
    </source>
</evidence>
<dbReference type="VEuPathDB" id="FungiDB:ATCC64974_26330"/>
<evidence type="ECO:0000256" key="1">
    <source>
        <dbReference type="ARBA" id="ARBA00022723"/>
    </source>
</evidence>
<evidence type="ECO:0000256" key="5">
    <source>
        <dbReference type="ARBA" id="ARBA00023163"/>
    </source>
</evidence>